<feature type="transmembrane region" description="Helical" evidence="7">
    <location>
        <begin position="212"/>
        <end position="231"/>
    </location>
</feature>
<feature type="transmembrane region" description="Helical" evidence="7">
    <location>
        <begin position="324"/>
        <end position="344"/>
    </location>
</feature>
<feature type="region of interest" description="Disordered" evidence="6">
    <location>
        <begin position="1"/>
        <end position="50"/>
    </location>
</feature>
<feature type="region of interest" description="Disordered" evidence="6">
    <location>
        <begin position="445"/>
        <end position="465"/>
    </location>
</feature>
<feature type="transmembrane region" description="Helical" evidence="7">
    <location>
        <begin position="123"/>
        <end position="142"/>
    </location>
</feature>
<sequence>MLLPAASVSASAPPCWRRPSNPGNPGHRTATLQQGQLLELPSPAKTTNDERTTADGAWLAVLAAGIVAAMHIWKLPAALAGIQADLGTTLVQAGLLLGIIQLASVVGGLATAVGGELAGLRRLMVSGLVLLSGASVLGAAAPTTELLMAARTLEGVGFLLAVVVAPALIRKVAPQRRLNVALASWGAFQGMATLTGLAAGALFLQTAGWREWWLVMALLTLLPVSLVLRQVPRDVPPADAGLRHALRRVGRTVAAPQPWIIGVAFACYTAQWMAVLGFLPSIYRSAGLEGPLPGILSAVVGGVNAIGALGAGPLIQRGLSERKIIFWTFLAMSAASVATFAADWEHIGNGIVFQFILIAVFSAVGGLIPAAVTRYSVHVAPADGSVTAVLGLTQQIFNVGNFLGPMLFALLATTTGGWETTWWLTCGLSLLGMGLLALLAPVRGGTASGGHRPGKSLSAQRKGSM</sequence>
<evidence type="ECO:0000256" key="7">
    <source>
        <dbReference type="SAM" id="Phobius"/>
    </source>
</evidence>
<evidence type="ECO:0000256" key="3">
    <source>
        <dbReference type="ARBA" id="ARBA00022692"/>
    </source>
</evidence>
<feature type="transmembrane region" description="Helical" evidence="7">
    <location>
        <begin position="181"/>
        <end position="206"/>
    </location>
</feature>
<dbReference type="InterPro" id="IPR011701">
    <property type="entry name" value="MFS"/>
</dbReference>
<evidence type="ECO:0000256" key="1">
    <source>
        <dbReference type="ARBA" id="ARBA00004651"/>
    </source>
</evidence>
<evidence type="ECO:0000256" key="4">
    <source>
        <dbReference type="ARBA" id="ARBA00022989"/>
    </source>
</evidence>
<dbReference type="Pfam" id="PF07690">
    <property type="entry name" value="MFS_1"/>
    <property type="match status" value="1"/>
</dbReference>
<feature type="transmembrane region" description="Helical" evidence="7">
    <location>
        <begin position="252"/>
        <end position="274"/>
    </location>
</feature>
<keyword evidence="2" id="KW-1003">Cell membrane</keyword>
<feature type="transmembrane region" description="Helical" evidence="7">
    <location>
        <begin position="384"/>
        <end position="410"/>
    </location>
</feature>
<gene>
    <name evidence="9" type="ORF">D7Z96_10645</name>
</gene>
<dbReference type="GO" id="GO:0005886">
    <property type="term" value="C:plasma membrane"/>
    <property type="evidence" value="ECO:0007669"/>
    <property type="project" value="UniProtKB-SubCell"/>
</dbReference>
<dbReference type="SUPFAM" id="SSF103473">
    <property type="entry name" value="MFS general substrate transporter"/>
    <property type="match status" value="1"/>
</dbReference>
<dbReference type="AlphaFoldDB" id="A0A3B0FVQ6"/>
<reference evidence="9 10" key="1">
    <citation type="submission" date="2018-10" db="EMBL/GenBank/DDBJ databases">
        <title>Genome-guide identification and characterization of bacteria that degrade polycyclic aromatic hydrocarbons and resist hexavalent chromium simultaneously.</title>
        <authorList>
            <person name="Feng H."/>
        </authorList>
    </citation>
    <scope>NUCLEOTIDE SEQUENCE [LARGE SCALE GENOMIC DNA]</scope>
    <source>
        <strain evidence="9 10">J015</strain>
    </source>
</reference>
<protein>
    <submittedName>
        <fullName evidence="9">MFS transporter</fullName>
    </submittedName>
</protein>
<evidence type="ECO:0000256" key="6">
    <source>
        <dbReference type="SAM" id="MobiDB-lite"/>
    </source>
</evidence>
<feature type="transmembrane region" description="Helical" evidence="7">
    <location>
        <begin position="350"/>
        <end position="372"/>
    </location>
</feature>
<feature type="transmembrane region" description="Helical" evidence="7">
    <location>
        <begin position="422"/>
        <end position="442"/>
    </location>
</feature>
<feature type="compositionally biased region" description="Low complexity" evidence="6">
    <location>
        <begin position="1"/>
        <end position="14"/>
    </location>
</feature>
<feature type="domain" description="Major facilitator superfamily (MFS) profile" evidence="8">
    <location>
        <begin position="57"/>
        <end position="444"/>
    </location>
</feature>
<keyword evidence="4 7" id="KW-1133">Transmembrane helix</keyword>
<keyword evidence="3 7" id="KW-0812">Transmembrane</keyword>
<dbReference type="Gene3D" id="1.20.1250.20">
    <property type="entry name" value="MFS general substrate transporter like domains"/>
    <property type="match status" value="1"/>
</dbReference>
<evidence type="ECO:0000256" key="2">
    <source>
        <dbReference type="ARBA" id="ARBA00022475"/>
    </source>
</evidence>
<comment type="caution">
    <text evidence="9">The sequence shown here is derived from an EMBL/GenBank/DDBJ whole genome shotgun (WGS) entry which is preliminary data.</text>
</comment>
<dbReference type="InterPro" id="IPR036259">
    <property type="entry name" value="MFS_trans_sf"/>
</dbReference>
<feature type="transmembrane region" description="Helical" evidence="7">
    <location>
        <begin position="93"/>
        <end position="111"/>
    </location>
</feature>
<dbReference type="PANTHER" id="PTHR43124">
    <property type="entry name" value="PURINE EFFLUX PUMP PBUE"/>
    <property type="match status" value="1"/>
</dbReference>
<dbReference type="InterPro" id="IPR050189">
    <property type="entry name" value="MFS_Efflux_Transporters"/>
</dbReference>
<evidence type="ECO:0000256" key="5">
    <source>
        <dbReference type="ARBA" id="ARBA00023136"/>
    </source>
</evidence>
<dbReference type="InterPro" id="IPR020846">
    <property type="entry name" value="MFS_dom"/>
</dbReference>
<dbReference type="PROSITE" id="PS50850">
    <property type="entry name" value="MFS"/>
    <property type="match status" value="1"/>
</dbReference>
<feature type="transmembrane region" description="Helical" evidence="7">
    <location>
        <begin position="148"/>
        <end position="169"/>
    </location>
</feature>
<evidence type="ECO:0000313" key="9">
    <source>
        <dbReference type="EMBL" id="RKO23738.1"/>
    </source>
</evidence>
<feature type="transmembrane region" description="Helical" evidence="7">
    <location>
        <begin position="56"/>
        <end position="73"/>
    </location>
</feature>
<proteinExistence type="predicted"/>
<organism evidence="9 10">
    <name type="scientific">Pseudarthrobacter phenanthrenivorans</name>
    <name type="common">Arthrobacter phenanthrenivorans</name>
    <dbReference type="NCBI Taxonomy" id="361575"/>
    <lineage>
        <taxon>Bacteria</taxon>
        <taxon>Bacillati</taxon>
        <taxon>Actinomycetota</taxon>
        <taxon>Actinomycetes</taxon>
        <taxon>Micrococcales</taxon>
        <taxon>Micrococcaceae</taxon>
        <taxon>Pseudarthrobacter</taxon>
    </lineage>
</organism>
<name>A0A3B0FVQ6_PSEPS</name>
<dbReference type="Proteomes" id="UP000273159">
    <property type="component" value="Unassembled WGS sequence"/>
</dbReference>
<feature type="transmembrane region" description="Helical" evidence="7">
    <location>
        <begin position="294"/>
        <end position="312"/>
    </location>
</feature>
<dbReference type="PANTHER" id="PTHR43124:SF3">
    <property type="entry name" value="CHLORAMPHENICOL EFFLUX PUMP RV0191"/>
    <property type="match status" value="1"/>
</dbReference>
<dbReference type="EMBL" id="RBNH01000008">
    <property type="protein sequence ID" value="RKO23738.1"/>
    <property type="molecule type" value="Genomic_DNA"/>
</dbReference>
<evidence type="ECO:0000313" key="10">
    <source>
        <dbReference type="Proteomes" id="UP000273159"/>
    </source>
</evidence>
<dbReference type="GO" id="GO:0022857">
    <property type="term" value="F:transmembrane transporter activity"/>
    <property type="evidence" value="ECO:0007669"/>
    <property type="project" value="InterPro"/>
</dbReference>
<evidence type="ECO:0000259" key="8">
    <source>
        <dbReference type="PROSITE" id="PS50850"/>
    </source>
</evidence>
<comment type="subcellular location">
    <subcellularLocation>
        <location evidence="1">Cell membrane</location>
        <topology evidence="1">Multi-pass membrane protein</topology>
    </subcellularLocation>
</comment>
<reference evidence="10" key="2">
    <citation type="submission" date="2018-10" db="EMBL/GenBank/DDBJ databases">
        <authorList>
            <person name="Wang Y."/>
            <person name="Wang J."/>
            <person name="Yang X."/>
            <person name="Wang Z."/>
            <person name="Huang Y."/>
        </authorList>
    </citation>
    <scope>NUCLEOTIDE SEQUENCE [LARGE SCALE GENOMIC DNA]</scope>
    <source>
        <strain evidence="10">J015</strain>
    </source>
</reference>
<keyword evidence="5 7" id="KW-0472">Membrane</keyword>
<accession>A0A3B0FVQ6</accession>